<dbReference type="SUPFAM" id="SSF52738">
    <property type="entry name" value="Methylesterase CheB, C-terminal domain"/>
    <property type="match status" value="1"/>
</dbReference>
<dbReference type="InterPro" id="IPR022641">
    <property type="entry name" value="CheR_N"/>
</dbReference>
<dbReference type="PROSITE" id="PS50122">
    <property type="entry name" value="CHEB"/>
    <property type="match status" value="1"/>
</dbReference>
<feature type="active site" evidence="1">
    <location>
        <position position="158"/>
    </location>
</feature>
<dbReference type="CDD" id="cd00130">
    <property type="entry name" value="PAS"/>
    <property type="match status" value="1"/>
</dbReference>
<dbReference type="Gene3D" id="3.40.50.150">
    <property type="entry name" value="Vaccinia Virus protein VP39"/>
    <property type="match status" value="1"/>
</dbReference>
<dbReference type="InterPro" id="IPR013656">
    <property type="entry name" value="PAS_4"/>
</dbReference>
<dbReference type="Pfam" id="PF01339">
    <property type="entry name" value="CheB_methylest"/>
    <property type="match status" value="1"/>
</dbReference>
<feature type="region of interest" description="Disordered" evidence="3">
    <location>
        <begin position="653"/>
        <end position="673"/>
    </location>
</feature>
<dbReference type="STRING" id="619304.SAMN05421760_106122"/>
<dbReference type="InterPro" id="IPR000014">
    <property type="entry name" value="PAS"/>
</dbReference>
<keyword evidence="2" id="KW-0175">Coiled coil</keyword>
<dbReference type="GO" id="GO:0005737">
    <property type="term" value="C:cytoplasm"/>
    <property type="evidence" value="ECO:0007669"/>
    <property type="project" value="InterPro"/>
</dbReference>
<dbReference type="InterPro" id="IPR000673">
    <property type="entry name" value="Sig_transdc_resp-reg_Me-estase"/>
</dbReference>
<sequence length="995" mass="111186">MASNKQNNQNHASTTTESVIAEDQQVTAAHFPIVGIGASAGGLEAFEGFFKACPADTGMAFVLVSHLSPDHHSLLTEILQRITRMPVAQAADQERVAPNHVYIIPPGQEMAILNGALQLSQTNTARGLHLPIDGFFRSLADDQAERAIGIILSGTASDGTLGLRAILCAGGVCMVQTPATAKFDGMPQSAINSGYVTHILNVEAMPAMLQELSRQSGYRILVPPLVPTNTLSSLNQIFLQIRSSTGHDFSLYKKSTIGRRIARRMALNNIDDIAVYARFLKQNSNEVRGLFRDMLINVTSFFRDAEAFVTLKQQILPALLADKPDDYVFRIWVAGCSSGEEAYSIAIVFRELMDEMHKDFKILIYATDLDDDVINRARDGNYPVGIAQDVEPERLLRFFTLHDHGYKINKEIRQMVVFAVQSVIKDPPFTRLDLLSCRNLMIYLEQEQQNRLIPIFHFALKSGGVLFLSNSESIINHLYLFKQLNRKWKFYQAQKAETTLSLTQFESITMPNKDTPVQQKITISNVSSISVAALTNRTLLQSYAPASVTTDTKGNILYIHGDTSPYLSTPSGPVTTNVVDMARSGLQLALRTALQSAMQGDPTLSREVTINTKEGVLRVNFNVRRLTLPITEANGDDSLLLISFQDVVGQSVAKRQRRKPVTSSEEHRRNEQLERDLVYAHENQQATIEEMQATNEELKSSNEELQSTIEELQSSNEELETSKEELQSLNEEAITANNELNTKVEQLSISQNDLKNLMDNVNTGIVFLDYALNIRSYTFEAVKAYRLITTDIGRPLDDITSNLQGGNLLAELHTVLKTLIPQEIEVQTHDGIYYLARIQPYRTSDNVIEGVVISLTNIDALRQTTIKLTELELVQQLTEGIVNTVVEPLIVLNSDLQVVRASRAFLQHFMVTAEQTIGYKIYELGNGQWNIPCLRELLEEILPQHQTIEGFEVEHDFPELGKRRMVLNARRIKSSLGDTELILLAMVEIEIKGDL</sequence>
<dbReference type="AlphaFoldDB" id="A0A1N7MJV0"/>
<dbReference type="SUPFAM" id="SSF53335">
    <property type="entry name" value="S-adenosyl-L-methionine-dependent methyltransferases"/>
    <property type="match status" value="1"/>
</dbReference>
<feature type="compositionally biased region" description="Basic and acidic residues" evidence="3">
    <location>
        <begin position="664"/>
        <end position="673"/>
    </location>
</feature>
<dbReference type="InterPro" id="IPR050903">
    <property type="entry name" value="Bact_Chemotaxis_MeTrfase"/>
</dbReference>
<dbReference type="Pfam" id="PF08448">
    <property type="entry name" value="PAS_4"/>
    <property type="match status" value="1"/>
</dbReference>
<dbReference type="PANTHER" id="PTHR24422:SF27">
    <property type="entry name" value="PROTEIN-GLUTAMATE O-METHYLTRANSFERASE"/>
    <property type="match status" value="1"/>
</dbReference>
<keyword evidence="1" id="KW-0145">Chemotaxis</keyword>
<evidence type="ECO:0000259" key="5">
    <source>
        <dbReference type="PROSITE" id="PS50123"/>
    </source>
</evidence>
<dbReference type="GO" id="GO:0008984">
    <property type="term" value="F:protein-glutamate methylesterase activity"/>
    <property type="evidence" value="ECO:0007669"/>
    <property type="project" value="InterPro"/>
</dbReference>
<evidence type="ECO:0000259" key="4">
    <source>
        <dbReference type="PROSITE" id="PS50122"/>
    </source>
</evidence>
<dbReference type="Gene3D" id="3.40.50.180">
    <property type="entry name" value="Methylesterase CheB, C-terminal domain"/>
    <property type="match status" value="1"/>
</dbReference>
<dbReference type="Pfam" id="PF03705">
    <property type="entry name" value="CheR_N"/>
    <property type="match status" value="1"/>
</dbReference>
<feature type="active site" evidence="1">
    <location>
        <position position="39"/>
    </location>
</feature>
<protein>
    <submittedName>
        <fullName evidence="6">Two-component system, chemotaxis family, CheB/CheR fusion protein</fullName>
    </submittedName>
</protein>
<dbReference type="PRINTS" id="PR00996">
    <property type="entry name" value="CHERMTFRASE"/>
</dbReference>
<dbReference type="PANTHER" id="PTHR24422">
    <property type="entry name" value="CHEMOTAXIS PROTEIN METHYLTRANSFERASE"/>
    <property type="match status" value="1"/>
</dbReference>
<reference evidence="7" key="1">
    <citation type="submission" date="2017-01" db="EMBL/GenBank/DDBJ databases">
        <authorList>
            <person name="Varghese N."/>
            <person name="Submissions S."/>
        </authorList>
    </citation>
    <scope>NUCLEOTIDE SEQUENCE [LARGE SCALE GENOMIC DNA]</scope>
    <source>
        <strain evidence="7">DSM 22306</strain>
    </source>
</reference>
<dbReference type="GO" id="GO:0008757">
    <property type="term" value="F:S-adenosylmethionine-dependent methyltransferase activity"/>
    <property type="evidence" value="ECO:0007669"/>
    <property type="project" value="InterPro"/>
</dbReference>
<dbReference type="Gene3D" id="3.30.450.20">
    <property type="entry name" value="PAS domain"/>
    <property type="match status" value="2"/>
</dbReference>
<organism evidence="6 7">
    <name type="scientific">Neptunomonas antarctica</name>
    <dbReference type="NCBI Taxonomy" id="619304"/>
    <lineage>
        <taxon>Bacteria</taxon>
        <taxon>Pseudomonadati</taxon>
        <taxon>Pseudomonadota</taxon>
        <taxon>Gammaproteobacteria</taxon>
        <taxon>Oceanospirillales</taxon>
        <taxon>Oceanospirillaceae</taxon>
        <taxon>Neptunomonas</taxon>
    </lineage>
</organism>
<dbReference type="InterPro" id="IPR000780">
    <property type="entry name" value="CheR_MeTrfase"/>
</dbReference>
<gene>
    <name evidence="6" type="ORF">SAMN05421760_106122</name>
</gene>
<dbReference type="SMART" id="SM00138">
    <property type="entry name" value="MeTrc"/>
    <property type="match status" value="1"/>
</dbReference>
<dbReference type="EMBL" id="FTOE01000006">
    <property type="protein sequence ID" value="SIS86292.1"/>
    <property type="molecule type" value="Genomic_DNA"/>
</dbReference>
<feature type="domain" description="CheR-type methyltransferase" evidence="5">
    <location>
        <begin position="241"/>
        <end position="474"/>
    </location>
</feature>
<dbReference type="Proteomes" id="UP000185999">
    <property type="component" value="Unassembled WGS sequence"/>
</dbReference>
<dbReference type="InterPro" id="IPR029063">
    <property type="entry name" value="SAM-dependent_MTases_sf"/>
</dbReference>
<dbReference type="OrthoDB" id="9816309at2"/>
<evidence type="ECO:0000256" key="2">
    <source>
        <dbReference type="SAM" id="Coils"/>
    </source>
</evidence>
<keyword evidence="1" id="KW-0378">Hydrolase</keyword>
<dbReference type="PROSITE" id="PS50123">
    <property type="entry name" value="CHER"/>
    <property type="match status" value="1"/>
</dbReference>
<feature type="coiled-coil region" evidence="2">
    <location>
        <begin position="681"/>
        <end position="757"/>
    </location>
</feature>
<feature type="active site" evidence="1">
    <location>
        <position position="66"/>
    </location>
</feature>
<dbReference type="RefSeq" id="WP_076496047.1">
    <property type="nucleotide sequence ID" value="NZ_FTOE01000006.1"/>
</dbReference>
<dbReference type="GO" id="GO:0006935">
    <property type="term" value="P:chemotaxis"/>
    <property type="evidence" value="ECO:0007669"/>
    <property type="project" value="UniProtKB-UniRule"/>
</dbReference>
<dbReference type="InterPro" id="IPR035965">
    <property type="entry name" value="PAS-like_dom_sf"/>
</dbReference>
<dbReference type="SUPFAM" id="SSF55785">
    <property type="entry name" value="PYP-like sensor domain (PAS domain)"/>
    <property type="match status" value="1"/>
</dbReference>
<proteinExistence type="predicted"/>
<name>A0A1N7MJV0_9GAMM</name>
<dbReference type="SUPFAM" id="SSF47757">
    <property type="entry name" value="Chemotaxis receptor methyltransferase CheR, N-terminal domain"/>
    <property type="match status" value="1"/>
</dbReference>
<accession>A0A1N7MJV0</accession>
<feature type="domain" description="CheB-type methylesterase" evidence="4">
    <location>
        <begin position="27"/>
        <end position="216"/>
    </location>
</feature>
<keyword evidence="7" id="KW-1185">Reference proteome</keyword>
<dbReference type="GO" id="GO:0000156">
    <property type="term" value="F:phosphorelay response regulator activity"/>
    <property type="evidence" value="ECO:0007669"/>
    <property type="project" value="InterPro"/>
</dbReference>
<dbReference type="InterPro" id="IPR022642">
    <property type="entry name" value="CheR_C"/>
</dbReference>
<evidence type="ECO:0000313" key="7">
    <source>
        <dbReference type="Proteomes" id="UP000185999"/>
    </source>
</evidence>
<dbReference type="Pfam" id="PF01739">
    <property type="entry name" value="CheR"/>
    <property type="match status" value="1"/>
</dbReference>
<dbReference type="Pfam" id="PF13596">
    <property type="entry name" value="PAS_10"/>
    <property type="match status" value="1"/>
</dbReference>
<evidence type="ECO:0000256" key="3">
    <source>
        <dbReference type="SAM" id="MobiDB-lite"/>
    </source>
</evidence>
<dbReference type="InterPro" id="IPR035909">
    <property type="entry name" value="CheB_C"/>
</dbReference>
<dbReference type="CDD" id="cd16434">
    <property type="entry name" value="CheB-CheR_fusion"/>
    <property type="match status" value="1"/>
</dbReference>
<evidence type="ECO:0000256" key="1">
    <source>
        <dbReference type="PROSITE-ProRule" id="PRU00050"/>
    </source>
</evidence>
<evidence type="ECO:0000313" key="6">
    <source>
        <dbReference type="EMBL" id="SIS86292.1"/>
    </source>
</evidence>